<sequence length="334" mass="34776">MAADDDKRGLALTAEAAELTPGGSVAPAVAERLEAHAHAARGAFAPETERALRKASAAFTAWAAEAGVPALPCPPTAVAAYVDALAARPLKPASIRQAVWAIGALHRAAGLDDPVRAEAVRLALKRMARALGTRQRQAAPIGEDDVRLLLRVVGAEPAIRLQRDVALLLVMRDLLARRAEAVALDVEDIAPAADGSATALIRRSKTDQEGGGAMLWLSPRAAAHLRRWTTLAGVTEGAIFRRLSKAGRPGGRLAPSAVPTILKGLAALAALDPAAFSGHSARVGMTQDLAASGSELPAIMQAGRWKSPAMPARYAERALAGRGAVARFYARRDG</sequence>
<dbReference type="EMBL" id="JAAIKB010000022">
    <property type="protein sequence ID" value="NGM23983.1"/>
    <property type="molecule type" value="Genomic_DNA"/>
</dbReference>
<feature type="domain" description="Tyr recombinase" evidence="3">
    <location>
        <begin position="136"/>
        <end position="327"/>
    </location>
</feature>
<keyword evidence="5" id="KW-1185">Reference proteome</keyword>
<dbReference type="Gene3D" id="1.10.150.130">
    <property type="match status" value="1"/>
</dbReference>
<evidence type="ECO:0000259" key="3">
    <source>
        <dbReference type="PROSITE" id="PS51898"/>
    </source>
</evidence>
<dbReference type="InterPro" id="IPR010998">
    <property type="entry name" value="Integrase_recombinase_N"/>
</dbReference>
<dbReference type="InterPro" id="IPR011010">
    <property type="entry name" value="DNA_brk_join_enz"/>
</dbReference>
<dbReference type="Pfam" id="PF00589">
    <property type="entry name" value="Phage_integrase"/>
    <property type="match status" value="1"/>
</dbReference>
<dbReference type="GO" id="GO:0003677">
    <property type="term" value="F:DNA binding"/>
    <property type="evidence" value="ECO:0007669"/>
    <property type="project" value="UniProtKB-KW"/>
</dbReference>
<keyword evidence="2" id="KW-0233">DNA recombination</keyword>
<dbReference type="InterPro" id="IPR052925">
    <property type="entry name" value="Phage_Integrase-like_Recomb"/>
</dbReference>
<dbReference type="Gene3D" id="1.10.443.10">
    <property type="entry name" value="Intergrase catalytic core"/>
    <property type="match status" value="1"/>
</dbReference>
<protein>
    <submittedName>
        <fullName evidence="4">Tyrosine-type recombinase/integrase</fullName>
    </submittedName>
</protein>
<gene>
    <name evidence="4" type="ORF">G3576_28510</name>
</gene>
<dbReference type="SUPFAM" id="SSF47823">
    <property type="entry name" value="lambda integrase-like, N-terminal domain"/>
    <property type="match status" value="1"/>
</dbReference>
<dbReference type="GO" id="GO:0015074">
    <property type="term" value="P:DNA integration"/>
    <property type="evidence" value="ECO:0007669"/>
    <property type="project" value="InterPro"/>
</dbReference>
<dbReference type="GO" id="GO:0006310">
    <property type="term" value="P:DNA recombination"/>
    <property type="evidence" value="ECO:0007669"/>
    <property type="project" value="UniProtKB-KW"/>
</dbReference>
<proteinExistence type="predicted"/>
<reference evidence="4 5" key="1">
    <citation type="submission" date="2020-02" db="EMBL/GenBank/DDBJ databases">
        <authorList>
            <person name="Kim H.M."/>
            <person name="Jeon C.O."/>
        </authorList>
    </citation>
    <scope>NUCLEOTIDE SEQUENCE [LARGE SCALE GENOMIC DNA]</scope>
    <source>
        <strain evidence="4 5">PeD5</strain>
    </source>
</reference>
<dbReference type="PANTHER" id="PTHR34605">
    <property type="entry name" value="PHAGE_INTEGRASE DOMAIN-CONTAINING PROTEIN"/>
    <property type="match status" value="1"/>
</dbReference>
<accession>A0A6M1LVF1</accession>
<dbReference type="Proteomes" id="UP000475385">
    <property type="component" value="Unassembled WGS sequence"/>
</dbReference>
<dbReference type="InterPro" id="IPR013762">
    <property type="entry name" value="Integrase-like_cat_sf"/>
</dbReference>
<keyword evidence="1" id="KW-0238">DNA-binding</keyword>
<evidence type="ECO:0000256" key="2">
    <source>
        <dbReference type="ARBA" id="ARBA00023172"/>
    </source>
</evidence>
<evidence type="ECO:0000313" key="5">
    <source>
        <dbReference type="Proteomes" id="UP000475385"/>
    </source>
</evidence>
<dbReference type="InterPro" id="IPR002104">
    <property type="entry name" value="Integrase_catalytic"/>
</dbReference>
<name>A0A6M1LVF1_9PROT</name>
<evidence type="ECO:0000256" key="1">
    <source>
        <dbReference type="ARBA" id="ARBA00023125"/>
    </source>
</evidence>
<dbReference type="PANTHER" id="PTHR34605:SF4">
    <property type="entry name" value="DNA ADENINE METHYLTRANSFERASE"/>
    <property type="match status" value="1"/>
</dbReference>
<dbReference type="SUPFAM" id="SSF56349">
    <property type="entry name" value="DNA breaking-rejoining enzymes"/>
    <property type="match status" value="1"/>
</dbReference>
<dbReference type="PROSITE" id="PS51898">
    <property type="entry name" value="TYR_RECOMBINASE"/>
    <property type="match status" value="1"/>
</dbReference>
<comment type="caution">
    <text evidence="4">The sequence shown here is derived from an EMBL/GenBank/DDBJ whole genome shotgun (WGS) entry which is preliminary data.</text>
</comment>
<organism evidence="4 5">
    <name type="scientific">Falsiroseomonas algicola</name>
    <dbReference type="NCBI Taxonomy" id="2716930"/>
    <lineage>
        <taxon>Bacteria</taxon>
        <taxon>Pseudomonadati</taxon>
        <taxon>Pseudomonadota</taxon>
        <taxon>Alphaproteobacteria</taxon>
        <taxon>Acetobacterales</taxon>
        <taxon>Roseomonadaceae</taxon>
        <taxon>Falsiroseomonas</taxon>
    </lineage>
</organism>
<dbReference type="AlphaFoldDB" id="A0A6M1LVF1"/>
<evidence type="ECO:0000313" key="4">
    <source>
        <dbReference type="EMBL" id="NGM23983.1"/>
    </source>
</evidence>
<reference evidence="4 5" key="2">
    <citation type="submission" date="2020-03" db="EMBL/GenBank/DDBJ databases">
        <title>Roseomonas stagni sp. nov., isolated from pond water in Japan.</title>
        <authorList>
            <person name="Furuhata K."/>
            <person name="Miyamoto H."/>
            <person name="Goto K."/>
        </authorList>
    </citation>
    <scope>NUCLEOTIDE SEQUENCE [LARGE SCALE GENOMIC DNA]</scope>
    <source>
        <strain evidence="4 5">PeD5</strain>
    </source>
</reference>
<dbReference type="RefSeq" id="WP_164697897.1">
    <property type="nucleotide sequence ID" value="NZ_JAAIKB010000022.1"/>
</dbReference>